<evidence type="ECO:0000256" key="3">
    <source>
        <dbReference type="ARBA" id="ARBA00022692"/>
    </source>
</evidence>
<reference evidence="11" key="1">
    <citation type="journal article" date="2017" name="Genome Biol.">
        <title>Comparative genomics reveals high biological diversity and specific adaptations in the industrially and medically important fungal genus Aspergillus.</title>
        <authorList>
            <person name="de Vries R.P."/>
            <person name="Riley R."/>
            <person name="Wiebenga A."/>
            <person name="Aguilar-Osorio G."/>
            <person name="Amillis S."/>
            <person name="Uchima C.A."/>
            <person name="Anderluh G."/>
            <person name="Asadollahi M."/>
            <person name="Askin M."/>
            <person name="Barry K."/>
            <person name="Battaglia E."/>
            <person name="Bayram O."/>
            <person name="Benocci T."/>
            <person name="Braus-Stromeyer S.A."/>
            <person name="Caldana C."/>
            <person name="Canovas D."/>
            <person name="Cerqueira G.C."/>
            <person name="Chen F."/>
            <person name="Chen W."/>
            <person name="Choi C."/>
            <person name="Clum A."/>
            <person name="Dos Santos R.A."/>
            <person name="Damasio A.R."/>
            <person name="Diallinas G."/>
            <person name="Emri T."/>
            <person name="Fekete E."/>
            <person name="Flipphi M."/>
            <person name="Freyberg S."/>
            <person name="Gallo A."/>
            <person name="Gournas C."/>
            <person name="Habgood R."/>
            <person name="Hainaut M."/>
            <person name="Harispe M.L."/>
            <person name="Henrissat B."/>
            <person name="Hilden K.S."/>
            <person name="Hope R."/>
            <person name="Hossain A."/>
            <person name="Karabika E."/>
            <person name="Karaffa L."/>
            <person name="Karanyi Z."/>
            <person name="Krasevec N."/>
            <person name="Kuo A."/>
            <person name="Kusch H."/>
            <person name="LaButti K."/>
            <person name="Lagendijk E.L."/>
            <person name="Lapidus A."/>
            <person name="Levasseur A."/>
            <person name="Lindquist E."/>
            <person name="Lipzen A."/>
            <person name="Logrieco A.F."/>
            <person name="MacCabe A."/>
            <person name="Maekelae M.R."/>
            <person name="Malavazi I."/>
            <person name="Melin P."/>
            <person name="Meyer V."/>
            <person name="Mielnichuk N."/>
            <person name="Miskei M."/>
            <person name="Molnar A.P."/>
            <person name="Mule G."/>
            <person name="Ngan C.Y."/>
            <person name="Orejas M."/>
            <person name="Orosz E."/>
            <person name="Ouedraogo J.P."/>
            <person name="Overkamp K.M."/>
            <person name="Park H.-S."/>
            <person name="Perrone G."/>
            <person name="Piumi F."/>
            <person name="Punt P.J."/>
            <person name="Ram A.F."/>
            <person name="Ramon A."/>
            <person name="Rauscher S."/>
            <person name="Record E."/>
            <person name="Riano-Pachon D.M."/>
            <person name="Robert V."/>
            <person name="Roehrig J."/>
            <person name="Ruller R."/>
            <person name="Salamov A."/>
            <person name="Salih N.S."/>
            <person name="Samson R.A."/>
            <person name="Sandor E."/>
            <person name="Sanguinetti M."/>
            <person name="Schuetze T."/>
            <person name="Sepcic K."/>
            <person name="Shelest E."/>
            <person name="Sherlock G."/>
            <person name="Sophianopoulou V."/>
            <person name="Squina F.M."/>
            <person name="Sun H."/>
            <person name="Susca A."/>
            <person name="Todd R.B."/>
            <person name="Tsang A."/>
            <person name="Unkles S.E."/>
            <person name="van de Wiele N."/>
            <person name="van Rossen-Uffink D."/>
            <person name="Oliveira J.V."/>
            <person name="Vesth T.C."/>
            <person name="Visser J."/>
            <person name="Yu J.-H."/>
            <person name="Zhou M."/>
            <person name="Andersen M.R."/>
            <person name="Archer D.B."/>
            <person name="Baker S.E."/>
            <person name="Benoit I."/>
            <person name="Brakhage A.A."/>
            <person name="Braus G.H."/>
            <person name="Fischer R."/>
            <person name="Frisvad J.C."/>
            <person name="Goldman G.H."/>
            <person name="Houbraken J."/>
            <person name="Oakley B."/>
            <person name="Pocsi I."/>
            <person name="Scazzocchio C."/>
            <person name="Seiboth B."/>
            <person name="vanKuyk P.A."/>
            <person name="Wortman J."/>
            <person name="Dyer P.S."/>
            <person name="Grigoriev I.V."/>
        </authorList>
    </citation>
    <scope>NUCLEOTIDE SEQUENCE [LARGE SCALE GENOMIC DNA]</scope>
    <source>
        <strain evidence="11">DTO 134E9</strain>
    </source>
</reference>
<comment type="subcellular location">
    <subcellularLocation>
        <location evidence="1">Membrane</location>
        <topology evidence="1">Multi-pass membrane protein</topology>
    </subcellularLocation>
</comment>
<evidence type="ECO:0000313" key="10">
    <source>
        <dbReference type="EMBL" id="OJJ38611.1"/>
    </source>
</evidence>
<evidence type="ECO:0000256" key="6">
    <source>
        <dbReference type="ARBA" id="ARBA00023136"/>
    </source>
</evidence>
<accession>A0A1L9RUI9</accession>
<protein>
    <recommendedName>
        <fullName evidence="9">Peptidase S54 rhomboid domain-containing protein</fullName>
    </recommendedName>
</protein>
<evidence type="ECO:0000259" key="9">
    <source>
        <dbReference type="Pfam" id="PF01694"/>
    </source>
</evidence>
<dbReference type="InterPro" id="IPR022764">
    <property type="entry name" value="Peptidase_S54_rhomboid_dom"/>
</dbReference>
<sequence>MSNAFGVAWRIPCPGLRPLSLLPPNPATTTLRSVCRDLRISPPWRPYSISRRSFSPLNPLSSPTFQSAGLVPKFFPFAFPSRSFQTSGHLRSQPPPVEHGVHPCSQPLSAAEINAIFGRGRFSPEAGNRIIAVLQGRRLAGTLDLDLPDDITHSARQPAINAALKWLRANHPLDEDAAILARIDKEYYEEEQKLIRRAENLGLYKPQSGSYGAERGESNDPFGKSVLQEAREKNEARLLEEQEQKRREWLEGEELDRERQQQQIQNTAVQKFEEAPTLEVRERADPSQRPVLAWVQKHYIKGTDYDIDLEKMTTARRILPTLGVTLLTLVLCYAFALNYEPPTQRGRMWPDTPPAAATAMAIIGINLGIYALWKVPPAWRMLNRYFINAPLYPHALGVVGSVFSQQTFSHLAANMLVLWFIGTRLHDEIGRGNFLPLYMAAGVFGSMTSMVAHVMMGRLMVTSLGASGAMSGLVSAWCMLKPDDRLTVFFLPREWQEIISVRGSVFLTGIVAFELFNLVSPFRVARVDHWAHLGGYLVGAIWATAYNEEREKKRREEMTWFEKLVSE</sequence>
<feature type="transmembrane region" description="Helical" evidence="8">
    <location>
        <begin position="501"/>
        <end position="523"/>
    </location>
</feature>
<dbReference type="GO" id="GO:0006465">
    <property type="term" value="P:signal peptide processing"/>
    <property type="evidence" value="ECO:0007669"/>
    <property type="project" value="TreeGrafter"/>
</dbReference>
<evidence type="ECO:0000256" key="4">
    <source>
        <dbReference type="ARBA" id="ARBA00022801"/>
    </source>
</evidence>
<feature type="coiled-coil region" evidence="7">
    <location>
        <begin position="224"/>
        <end position="270"/>
    </location>
</feature>
<gene>
    <name evidence="10" type="ORF">ASPWEDRAFT_105452</name>
</gene>
<keyword evidence="11" id="KW-1185">Reference proteome</keyword>
<feature type="transmembrane region" description="Helical" evidence="8">
    <location>
        <begin position="356"/>
        <end position="373"/>
    </location>
</feature>
<keyword evidence="6 8" id="KW-0472">Membrane</keyword>
<keyword evidence="3 8" id="KW-0812">Transmembrane</keyword>
<proteinExistence type="inferred from homology"/>
<comment type="similarity">
    <text evidence="2">Belongs to the peptidase S54 family.</text>
</comment>
<evidence type="ECO:0000256" key="7">
    <source>
        <dbReference type="SAM" id="Coils"/>
    </source>
</evidence>
<evidence type="ECO:0000256" key="5">
    <source>
        <dbReference type="ARBA" id="ARBA00022989"/>
    </source>
</evidence>
<dbReference type="Pfam" id="PF01694">
    <property type="entry name" value="Rhomboid"/>
    <property type="match status" value="1"/>
</dbReference>
<dbReference type="VEuPathDB" id="FungiDB:ASPWEDRAFT_105452"/>
<dbReference type="PANTHER" id="PTHR43731">
    <property type="entry name" value="RHOMBOID PROTEASE"/>
    <property type="match status" value="1"/>
</dbReference>
<feature type="domain" description="Peptidase S54 rhomboid" evidence="9">
    <location>
        <begin position="398"/>
        <end position="544"/>
    </location>
</feature>
<keyword evidence="7" id="KW-0175">Coiled coil</keyword>
<dbReference type="FunFam" id="1.20.1540.10:FF:000012">
    <property type="entry name" value="Rhomboid family protein"/>
    <property type="match status" value="1"/>
</dbReference>
<dbReference type="InterPro" id="IPR050925">
    <property type="entry name" value="Rhomboid_protease_S54"/>
</dbReference>
<dbReference type="GO" id="GO:0016020">
    <property type="term" value="C:membrane"/>
    <property type="evidence" value="ECO:0007669"/>
    <property type="project" value="UniProtKB-SubCell"/>
</dbReference>
<dbReference type="InterPro" id="IPR035952">
    <property type="entry name" value="Rhomboid-like_sf"/>
</dbReference>
<dbReference type="EMBL" id="KV878210">
    <property type="protein sequence ID" value="OJJ38611.1"/>
    <property type="molecule type" value="Genomic_DNA"/>
</dbReference>
<evidence type="ECO:0000256" key="2">
    <source>
        <dbReference type="ARBA" id="ARBA00009045"/>
    </source>
</evidence>
<feature type="transmembrane region" description="Helical" evidence="8">
    <location>
        <begin position="437"/>
        <end position="455"/>
    </location>
</feature>
<dbReference type="Proteomes" id="UP000184383">
    <property type="component" value="Unassembled WGS sequence"/>
</dbReference>
<organism evidence="10 11">
    <name type="scientific">Aspergillus wentii DTO 134E9</name>
    <dbReference type="NCBI Taxonomy" id="1073089"/>
    <lineage>
        <taxon>Eukaryota</taxon>
        <taxon>Fungi</taxon>
        <taxon>Dikarya</taxon>
        <taxon>Ascomycota</taxon>
        <taxon>Pezizomycotina</taxon>
        <taxon>Eurotiomycetes</taxon>
        <taxon>Eurotiomycetidae</taxon>
        <taxon>Eurotiales</taxon>
        <taxon>Aspergillaceae</taxon>
        <taxon>Aspergillus</taxon>
        <taxon>Aspergillus subgen. Cremei</taxon>
    </lineage>
</organism>
<feature type="transmembrane region" description="Helical" evidence="8">
    <location>
        <begin position="318"/>
        <end position="336"/>
    </location>
</feature>
<dbReference type="PANTHER" id="PTHR43731:SF14">
    <property type="entry name" value="PRESENILIN-ASSOCIATED RHOMBOID-LIKE PROTEIN, MITOCHONDRIAL"/>
    <property type="match status" value="1"/>
</dbReference>
<dbReference type="STRING" id="1073089.A0A1L9RUI9"/>
<evidence type="ECO:0000256" key="8">
    <source>
        <dbReference type="SAM" id="Phobius"/>
    </source>
</evidence>
<dbReference type="AlphaFoldDB" id="A0A1L9RUI9"/>
<dbReference type="GO" id="GO:0004252">
    <property type="term" value="F:serine-type endopeptidase activity"/>
    <property type="evidence" value="ECO:0007669"/>
    <property type="project" value="InterPro"/>
</dbReference>
<dbReference type="GeneID" id="63743574"/>
<dbReference type="Gene3D" id="1.20.1540.10">
    <property type="entry name" value="Rhomboid-like"/>
    <property type="match status" value="1"/>
</dbReference>
<name>A0A1L9RUI9_ASPWE</name>
<keyword evidence="5 8" id="KW-1133">Transmembrane helix</keyword>
<keyword evidence="4" id="KW-0378">Hydrolase</keyword>
<evidence type="ECO:0000256" key="1">
    <source>
        <dbReference type="ARBA" id="ARBA00004141"/>
    </source>
</evidence>
<evidence type="ECO:0000313" key="11">
    <source>
        <dbReference type="Proteomes" id="UP000184383"/>
    </source>
</evidence>
<dbReference type="OrthoDB" id="10260614at2759"/>
<dbReference type="RefSeq" id="XP_040692287.1">
    <property type="nucleotide sequence ID" value="XM_040827726.1"/>
</dbReference>
<dbReference type="SUPFAM" id="SSF144091">
    <property type="entry name" value="Rhomboid-like"/>
    <property type="match status" value="1"/>
</dbReference>